<feature type="signal peptide" evidence="1">
    <location>
        <begin position="1"/>
        <end position="23"/>
    </location>
</feature>
<name>A0A077AVR4_9PROT</name>
<dbReference type="KEGG" id="paca:ID47_06545"/>
<dbReference type="RefSeq" id="WP_038464919.1">
    <property type="nucleotide sequence ID" value="NZ_CP008941.1"/>
</dbReference>
<evidence type="ECO:0000256" key="1">
    <source>
        <dbReference type="SAM" id="SignalP"/>
    </source>
</evidence>
<accession>A0A077AVR4</accession>
<proteinExistence type="predicted"/>
<dbReference type="AlphaFoldDB" id="A0A077AVR4"/>
<sequence>MIRLVSIFTLWMCLIASNAGVRAADSILLEEWEGMVNPTMRELDQVQSISEMITQIYNCLQAGIATEEISVILDVDGTLTNQSDPTYLNPQDTILERGAAVPFVWWLIRQKINVIFSSAWHRVIYGEPLAGFKETLGRLEKLGFKSLLAEMPVVHYEEGEEKNLLVMASGHAVSVKDPAATVAPGSSRKDIYYRQKAYALYYFSKDIASKTKAIFFADDSRGNTDRFKADILDSWRSLYPNLQEISIYTLTDKLTEVDPWHQILGIIHEVGKLKEIGALVAPVPVREEKILAKKDMFACEEGVPSTLLSTDCGSLLRKSADALSSTTESNLQTILSPRRALISSQ</sequence>
<keyword evidence="1" id="KW-0732">Signal</keyword>
<dbReference type="Proteomes" id="UP000028926">
    <property type="component" value="Chromosome"/>
</dbReference>
<dbReference type="EMBL" id="CP008941">
    <property type="protein sequence ID" value="AIK96476.1"/>
    <property type="molecule type" value="Genomic_DNA"/>
</dbReference>
<dbReference type="OrthoDB" id="9948201at2"/>
<reference evidence="2 3" key="1">
    <citation type="submission" date="2014-07" db="EMBL/GenBank/DDBJ databases">
        <title>Comparative genomic insights into amoeba endosymbionts belonging to the families of Holosporaceae and Candidatus Midichloriaceae within Rickettsiales.</title>
        <authorList>
            <person name="Wang Z."/>
            <person name="Wu M."/>
        </authorList>
    </citation>
    <scope>NUCLEOTIDE SEQUENCE [LARGE SCALE GENOMIC DNA]</scope>
    <source>
        <strain evidence="2">PRA3</strain>
    </source>
</reference>
<keyword evidence="3" id="KW-1185">Reference proteome</keyword>
<protein>
    <submittedName>
        <fullName evidence="2">Uncharacterized protein</fullName>
    </submittedName>
</protein>
<dbReference type="HOGENOM" id="CLU_803363_0_0_5"/>
<evidence type="ECO:0000313" key="2">
    <source>
        <dbReference type="EMBL" id="AIK96476.1"/>
    </source>
</evidence>
<organism evidence="2 3">
    <name type="scientific">Candidatus Odyssella acanthamoebae</name>
    <dbReference type="NCBI Taxonomy" id="91604"/>
    <lineage>
        <taxon>Bacteria</taxon>
        <taxon>Pseudomonadati</taxon>
        <taxon>Pseudomonadota</taxon>
        <taxon>Alphaproteobacteria</taxon>
        <taxon>Holosporales</taxon>
        <taxon>Candidatus Paracaedibacteraceae</taxon>
        <taxon>Candidatus Odyssella</taxon>
    </lineage>
</organism>
<evidence type="ECO:0000313" key="3">
    <source>
        <dbReference type="Proteomes" id="UP000028926"/>
    </source>
</evidence>
<feature type="chain" id="PRO_5001717069" evidence="1">
    <location>
        <begin position="24"/>
        <end position="345"/>
    </location>
</feature>
<gene>
    <name evidence="2" type="ORF">ID47_06545</name>
</gene>